<dbReference type="RefSeq" id="XP_037213736.1">
    <property type="nucleotide sequence ID" value="XM_037369740.1"/>
</dbReference>
<accession>A0A8H6S054</accession>
<dbReference type="AlphaFoldDB" id="A0A8H6S054"/>
<reference evidence="3" key="1">
    <citation type="submission" date="2020-05" db="EMBL/GenBank/DDBJ databases">
        <title>Mycena genomes resolve the evolution of fungal bioluminescence.</title>
        <authorList>
            <person name="Tsai I.J."/>
        </authorList>
    </citation>
    <scope>NUCLEOTIDE SEQUENCE</scope>
    <source>
        <strain evidence="3">171206Taipei</strain>
    </source>
</reference>
<feature type="domain" description="F-box" evidence="2">
    <location>
        <begin position="53"/>
        <end position="104"/>
    </location>
</feature>
<keyword evidence="4" id="KW-1185">Reference proteome</keyword>
<dbReference type="OrthoDB" id="2269034at2759"/>
<proteinExistence type="predicted"/>
<dbReference type="Pfam" id="PF12937">
    <property type="entry name" value="F-box-like"/>
    <property type="match status" value="1"/>
</dbReference>
<keyword evidence="1" id="KW-0175">Coiled coil</keyword>
<evidence type="ECO:0000313" key="4">
    <source>
        <dbReference type="Proteomes" id="UP000636479"/>
    </source>
</evidence>
<dbReference type="Gene3D" id="1.20.1280.50">
    <property type="match status" value="1"/>
</dbReference>
<evidence type="ECO:0000256" key="1">
    <source>
        <dbReference type="SAM" id="Coils"/>
    </source>
</evidence>
<dbReference type="GeneID" id="59352256"/>
<name>A0A8H6S054_9AGAR</name>
<protein>
    <recommendedName>
        <fullName evidence="2">F-box domain-containing protein</fullName>
    </recommendedName>
</protein>
<sequence>MEPLHDIDVHKLRQEAETIDKAIHALEAELLRLKARRKAIDGQLSTIVYPVHTLPAEVLCRIFLAAVLSVRPEEVNTLLLSITAVCQQWRGAAIADPHLWTQSCYYLPIPPPGDRLFGYFLQRAKGLPIVFSVDGRGAIYALFEFVFASCRHWSEAIFSCPNRFHFRLHFDSPGRQEMALDLPNLSKLTPSENSVSANGTD</sequence>
<dbReference type="Proteomes" id="UP000636479">
    <property type="component" value="Unassembled WGS sequence"/>
</dbReference>
<dbReference type="EMBL" id="JACAZF010000015">
    <property type="protein sequence ID" value="KAF7290158.1"/>
    <property type="molecule type" value="Genomic_DNA"/>
</dbReference>
<dbReference type="InterPro" id="IPR001810">
    <property type="entry name" value="F-box_dom"/>
</dbReference>
<evidence type="ECO:0000313" key="3">
    <source>
        <dbReference type="EMBL" id="KAF7290158.1"/>
    </source>
</evidence>
<feature type="coiled-coil region" evidence="1">
    <location>
        <begin position="9"/>
        <end position="43"/>
    </location>
</feature>
<gene>
    <name evidence="3" type="ORF">MIND_01329000</name>
</gene>
<comment type="caution">
    <text evidence="3">The sequence shown here is derived from an EMBL/GenBank/DDBJ whole genome shotgun (WGS) entry which is preliminary data.</text>
</comment>
<organism evidence="3 4">
    <name type="scientific">Mycena indigotica</name>
    <dbReference type="NCBI Taxonomy" id="2126181"/>
    <lineage>
        <taxon>Eukaryota</taxon>
        <taxon>Fungi</taxon>
        <taxon>Dikarya</taxon>
        <taxon>Basidiomycota</taxon>
        <taxon>Agaricomycotina</taxon>
        <taxon>Agaricomycetes</taxon>
        <taxon>Agaricomycetidae</taxon>
        <taxon>Agaricales</taxon>
        <taxon>Marasmiineae</taxon>
        <taxon>Mycenaceae</taxon>
        <taxon>Mycena</taxon>
    </lineage>
</organism>
<evidence type="ECO:0000259" key="2">
    <source>
        <dbReference type="Pfam" id="PF12937"/>
    </source>
</evidence>